<evidence type="ECO:0000313" key="5">
    <source>
        <dbReference type="Proteomes" id="UP000000442"/>
    </source>
</evidence>
<dbReference type="RefSeq" id="WP_015906005.1">
    <property type="nucleotide sequence ID" value="NC_012108.1"/>
</dbReference>
<dbReference type="InterPro" id="IPR007168">
    <property type="entry name" value="Phageshock_PspC_N"/>
</dbReference>
<dbReference type="KEGG" id="dat:HRM2_42170"/>
<dbReference type="EMBL" id="CP001087">
    <property type="protein sequence ID" value="ACN17273.1"/>
    <property type="molecule type" value="Genomic_DNA"/>
</dbReference>
<keyword evidence="5" id="KW-1185">Reference proteome</keyword>
<name>C0QD41_DESAH</name>
<gene>
    <name evidence="4" type="primary">pspC</name>
    <name evidence="4" type="ordered locus">HRM2_42170</name>
</gene>
<sequence>MGKGRFNHQGRGRAGTRSRHPRWNSNFTSLRQDLFRSRSGVLMGVCRGIANRFDLSVHLVRAVAVFLLFVSGFWPVVGLYFLAAFLLKPEPVAPIHSEAEGDFYENYVTSRKAAIRSIHSRFTTLERKILRLEDAVTSREFDWDEKF</sequence>
<dbReference type="AlphaFoldDB" id="C0QD41"/>
<evidence type="ECO:0000313" key="4">
    <source>
        <dbReference type="EMBL" id="ACN17273.1"/>
    </source>
</evidence>
<evidence type="ECO:0000256" key="2">
    <source>
        <dbReference type="SAM" id="Phobius"/>
    </source>
</evidence>
<protein>
    <submittedName>
        <fullName evidence="4">PspC</fullName>
    </submittedName>
</protein>
<dbReference type="OrthoDB" id="7359894at2"/>
<dbReference type="HOGENOM" id="CLU_137949_0_0_7"/>
<dbReference type="eggNOG" id="COG1983">
    <property type="taxonomic scope" value="Bacteria"/>
</dbReference>
<dbReference type="Pfam" id="PF04024">
    <property type="entry name" value="PspC"/>
    <property type="match status" value="1"/>
</dbReference>
<accession>C0QD41</accession>
<feature type="transmembrane region" description="Helical" evidence="2">
    <location>
        <begin position="62"/>
        <end position="87"/>
    </location>
</feature>
<feature type="domain" description="Phage shock protein PspC N-terminal" evidence="3">
    <location>
        <begin position="33"/>
        <end position="89"/>
    </location>
</feature>
<keyword evidence="2" id="KW-0812">Transmembrane</keyword>
<evidence type="ECO:0000259" key="3">
    <source>
        <dbReference type="Pfam" id="PF04024"/>
    </source>
</evidence>
<organism evidence="4 5">
    <name type="scientific">Desulforapulum autotrophicum (strain ATCC 43914 / DSM 3382 / VKM B-1955 / HRM2)</name>
    <name type="common">Desulfobacterium autotrophicum</name>
    <dbReference type="NCBI Taxonomy" id="177437"/>
    <lineage>
        <taxon>Bacteria</taxon>
        <taxon>Pseudomonadati</taxon>
        <taxon>Thermodesulfobacteriota</taxon>
        <taxon>Desulfobacteria</taxon>
        <taxon>Desulfobacterales</taxon>
        <taxon>Desulfobacteraceae</taxon>
        <taxon>Desulforapulum</taxon>
    </lineage>
</organism>
<dbReference type="STRING" id="177437.HRM2_42170"/>
<keyword evidence="2" id="KW-1133">Transmembrane helix</keyword>
<feature type="region of interest" description="Disordered" evidence="1">
    <location>
        <begin position="1"/>
        <end position="24"/>
    </location>
</feature>
<evidence type="ECO:0000256" key="1">
    <source>
        <dbReference type="SAM" id="MobiDB-lite"/>
    </source>
</evidence>
<feature type="compositionally biased region" description="Basic residues" evidence="1">
    <location>
        <begin position="1"/>
        <end position="22"/>
    </location>
</feature>
<reference evidence="4 5" key="1">
    <citation type="journal article" date="2009" name="Environ. Microbiol.">
        <title>Genome sequence of Desulfobacterium autotrophicum HRM2, a marine sulfate reducer oxidizing organic carbon completely to carbon dioxide.</title>
        <authorList>
            <person name="Strittmatter A.W."/>
            <person name="Liesegang H."/>
            <person name="Rabus R."/>
            <person name="Decker I."/>
            <person name="Amann J."/>
            <person name="Andres S."/>
            <person name="Henne A."/>
            <person name="Fricke W.F."/>
            <person name="Martinez-Arias R."/>
            <person name="Bartels D."/>
            <person name="Goesmann A."/>
            <person name="Krause L."/>
            <person name="Puehler A."/>
            <person name="Klenk H.P."/>
            <person name="Richter M."/>
            <person name="Schuler M."/>
            <person name="Gloeckner F.O."/>
            <person name="Meyerdierks A."/>
            <person name="Gottschalk G."/>
            <person name="Amann R."/>
        </authorList>
    </citation>
    <scope>NUCLEOTIDE SEQUENCE [LARGE SCALE GENOMIC DNA]</scope>
    <source>
        <strain evidence="5">ATCC 43914 / DSM 3382 / HRM2</strain>
    </source>
</reference>
<dbReference type="Proteomes" id="UP000000442">
    <property type="component" value="Chromosome"/>
</dbReference>
<proteinExistence type="predicted"/>
<keyword evidence="2" id="KW-0472">Membrane</keyword>